<keyword evidence="1" id="KW-0732">Signal</keyword>
<dbReference type="Proteomes" id="UP000245627">
    <property type="component" value="Unassembled WGS sequence"/>
</dbReference>
<feature type="chain" id="PRO_5015662662" description="DUF5018 domain-containing protein" evidence="1">
    <location>
        <begin position="27"/>
        <end position="409"/>
    </location>
</feature>
<name>A0A2T8HGM7_9SPHI</name>
<evidence type="ECO:0000313" key="2">
    <source>
        <dbReference type="EMBL" id="PVH24553.1"/>
    </source>
</evidence>
<feature type="signal peptide" evidence="1">
    <location>
        <begin position="1"/>
        <end position="26"/>
    </location>
</feature>
<evidence type="ECO:0000313" key="3">
    <source>
        <dbReference type="Proteomes" id="UP000245627"/>
    </source>
</evidence>
<protein>
    <recommendedName>
        <fullName evidence="4">DUF5018 domain-containing protein</fullName>
    </recommendedName>
</protein>
<organism evidence="2 3">
    <name type="scientific">Sphingobacterium corticibacter</name>
    <dbReference type="NCBI Taxonomy" id="2171749"/>
    <lineage>
        <taxon>Bacteria</taxon>
        <taxon>Pseudomonadati</taxon>
        <taxon>Bacteroidota</taxon>
        <taxon>Sphingobacteriia</taxon>
        <taxon>Sphingobacteriales</taxon>
        <taxon>Sphingobacteriaceae</taxon>
        <taxon>Sphingobacterium</taxon>
    </lineage>
</organism>
<keyword evidence="3" id="KW-1185">Reference proteome</keyword>
<dbReference type="PROSITE" id="PS51257">
    <property type="entry name" value="PROKAR_LIPOPROTEIN"/>
    <property type="match status" value="1"/>
</dbReference>
<dbReference type="AlphaFoldDB" id="A0A2T8HGM7"/>
<dbReference type="Gene3D" id="2.60.40.2340">
    <property type="match status" value="1"/>
</dbReference>
<gene>
    <name evidence="2" type="ORF">DC487_13545</name>
</gene>
<comment type="caution">
    <text evidence="2">The sequence shown here is derived from an EMBL/GenBank/DDBJ whole genome shotgun (WGS) entry which is preliminary data.</text>
</comment>
<evidence type="ECO:0008006" key="4">
    <source>
        <dbReference type="Google" id="ProtNLM"/>
    </source>
</evidence>
<reference evidence="2 3" key="1">
    <citation type="submission" date="2018-04" db="EMBL/GenBank/DDBJ databases">
        <title>Sphingobacterium cortibacter sp. nov.</title>
        <authorList>
            <person name="Li Y."/>
        </authorList>
    </citation>
    <scope>NUCLEOTIDE SEQUENCE [LARGE SCALE GENOMIC DNA]</scope>
    <source>
        <strain evidence="2 3">2c-3</strain>
    </source>
</reference>
<dbReference type="RefSeq" id="WP_116776501.1">
    <property type="nucleotide sequence ID" value="NZ_QDKG01000005.1"/>
</dbReference>
<sequence length="409" mass="45710">MKINKLLYLILALPALFAACSKTVYDQETRPYTDIISFYIEGQVAGKQQLQGVISNDSIVVYWNPEIAQPSNIVPTIQLAAGASISPASGTSVAFSNDTKYTVTAENGDTKEYTLRIKTNRELPILTAVVASFDNIFPIEEYYWRITPNSQATSGVFFNMLGEYFLATGNKEDIKVYMQRLHDGYEVDLAIDQASISNTSLKVELPKFSNQLDTGRHRIWVQVGDLVSESKDIFMRTPSLQQVTTVEGQLKERGTPVHAGQNVTINYKYVDQLEGAITRYYDAHNLHSILLSARRLERIDTTINPRTGRPQYTNVFKDETFHISEFEATNTEIKFKLPAGFDGFVGGYIRLGQLLYNFINAEGIWTHLSSGGATQYGQAILFDNSFQYAPDPVTGRLSIQTTIVSANAQ</sequence>
<dbReference type="OrthoDB" id="631125at2"/>
<proteinExistence type="predicted"/>
<dbReference type="EMBL" id="QDKG01000005">
    <property type="protein sequence ID" value="PVH24553.1"/>
    <property type="molecule type" value="Genomic_DNA"/>
</dbReference>
<evidence type="ECO:0000256" key="1">
    <source>
        <dbReference type="SAM" id="SignalP"/>
    </source>
</evidence>
<accession>A0A2T8HGM7</accession>